<evidence type="ECO:0000313" key="1">
    <source>
        <dbReference type="EMBL" id="CAH2073634.1"/>
    </source>
</evidence>
<organism evidence="1 2">
    <name type="scientific">Iphiclides podalirius</name>
    <name type="common">scarce swallowtail</name>
    <dbReference type="NCBI Taxonomy" id="110791"/>
    <lineage>
        <taxon>Eukaryota</taxon>
        <taxon>Metazoa</taxon>
        <taxon>Ecdysozoa</taxon>
        <taxon>Arthropoda</taxon>
        <taxon>Hexapoda</taxon>
        <taxon>Insecta</taxon>
        <taxon>Pterygota</taxon>
        <taxon>Neoptera</taxon>
        <taxon>Endopterygota</taxon>
        <taxon>Lepidoptera</taxon>
        <taxon>Glossata</taxon>
        <taxon>Ditrysia</taxon>
        <taxon>Papilionoidea</taxon>
        <taxon>Papilionidae</taxon>
        <taxon>Papilioninae</taxon>
        <taxon>Iphiclides</taxon>
    </lineage>
</organism>
<proteinExistence type="predicted"/>
<evidence type="ECO:0000313" key="2">
    <source>
        <dbReference type="Proteomes" id="UP000837857"/>
    </source>
</evidence>
<dbReference type="Proteomes" id="UP000837857">
    <property type="component" value="Chromosome 7"/>
</dbReference>
<protein>
    <submittedName>
        <fullName evidence="1">Uncharacterized protein</fullName>
    </submittedName>
</protein>
<sequence>MEAGTTHLAVGAATDVKIGQGSRLLIRRGGGGGVRGGAEARPAFWAGGACRVRSPRFTAKARAHSAHEHVPESKYSNRYAIDVTPNNPQTPVRRPRRPNHEAGGYLAISHAQYLLATRHRAQTQAGEQKQNVAELCSQRRRSKGPLYVLSYNHKHGKRTKASRRRVASLSDKVVAFLLRDAVGAGGGGGGGVAARASEMACLSAPIVSPDLQRATNTQPDRERNCNENAPSCVITAAAALRNGLRARRRRSTFDFITSRFGSESPRNRSCSAATRLWTLLSGYKHPSNLAVEASSAVYLARIASRSGCFRADVVVATIEYAKTIPTVEKDFPYCGHYEATIAERRKSLARRGTYALAEPNGAPV</sequence>
<gene>
    <name evidence="1" type="ORF">IPOD504_LOCUS15724</name>
</gene>
<keyword evidence="2" id="KW-1185">Reference proteome</keyword>
<accession>A0ABN8J1F4</accession>
<reference evidence="1" key="1">
    <citation type="submission" date="2022-03" db="EMBL/GenBank/DDBJ databases">
        <authorList>
            <person name="Martin H S."/>
        </authorList>
    </citation>
    <scope>NUCLEOTIDE SEQUENCE</scope>
</reference>
<feature type="non-terminal residue" evidence="1">
    <location>
        <position position="364"/>
    </location>
</feature>
<name>A0ABN8J1F4_9NEOP</name>
<dbReference type="EMBL" id="OW152819">
    <property type="protein sequence ID" value="CAH2073634.1"/>
    <property type="molecule type" value="Genomic_DNA"/>
</dbReference>